<evidence type="ECO:0000256" key="5">
    <source>
        <dbReference type="ARBA" id="ARBA00022695"/>
    </source>
</evidence>
<dbReference type="PANTHER" id="PTHR34185">
    <property type="entry name" value="DIADENYLATE CYCLASE"/>
    <property type="match status" value="1"/>
</dbReference>
<keyword evidence="9 10" id="KW-0472">Membrane</keyword>
<dbReference type="PIRSF" id="PIRSF004793">
    <property type="entry name" value="UCP004793"/>
    <property type="match status" value="1"/>
</dbReference>
<organism evidence="12 13">
    <name type="scientific">Candidatus Fimadaptatus faecigallinarum</name>
    <dbReference type="NCBI Taxonomy" id="2840814"/>
    <lineage>
        <taxon>Bacteria</taxon>
        <taxon>Bacillati</taxon>
        <taxon>Bacillota</taxon>
        <taxon>Clostridia</taxon>
        <taxon>Eubacteriales</taxon>
        <taxon>Candidatus Fimadaptatus</taxon>
    </lineage>
</organism>
<keyword evidence="7 10" id="KW-0067">ATP-binding</keyword>
<evidence type="ECO:0000256" key="9">
    <source>
        <dbReference type="ARBA" id="ARBA00023136"/>
    </source>
</evidence>
<protein>
    <recommendedName>
        <fullName evidence="10">Diadenylate cyclase</fullName>
        <shortName evidence="10">DAC</shortName>
        <ecNumber evidence="10">2.7.7.85</ecNumber>
    </recommendedName>
    <alternativeName>
        <fullName evidence="10">Cyclic-di-AMP synthase</fullName>
        <shortName evidence="10">c-di-AMP synthase</shortName>
    </alternativeName>
</protein>
<dbReference type="HAMAP" id="MF_01499">
    <property type="entry name" value="DacA"/>
    <property type="match status" value="1"/>
</dbReference>
<dbReference type="InterPro" id="IPR045585">
    <property type="entry name" value="CdaA_N"/>
</dbReference>
<dbReference type="GO" id="GO:0005524">
    <property type="term" value="F:ATP binding"/>
    <property type="evidence" value="ECO:0007669"/>
    <property type="project" value="UniProtKB-UniRule"/>
</dbReference>
<dbReference type="InterPro" id="IPR014046">
    <property type="entry name" value="C-di-AMP_synthase"/>
</dbReference>
<feature type="domain" description="DAC" evidence="11">
    <location>
        <begin position="81"/>
        <end position="242"/>
    </location>
</feature>
<comment type="function">
    <text evidence="10">Catalyzes the condensation of 2 ATP molecules into cyclic di-AMP (c-di-AMP), a second messenger used to regulate differing processes in different bacteria.</text>
</comment>
<keyword evidence="2 10" id="KW-1003">Cell membrane</keyword>
<keyword evidence="8 10" id="KW-1133">Transmembrane helix</keyword>
<dbReference type="InterPro" id="IPR036888">
    <property type="entry name" value="DNA_integrity_DisA_N_sf"/>
</dbReference>
<dbReference type="InterPro" id="IPR034701">
    <property type="entry name" value="CdaA"/>
</dbReference>
<comment type="similarity">
    <text evidence="10">Belongs to the adenylate cyclase family. DacA/CdaA subfamily.</text>
</comment>
<dbReference type="InterPro" id="IPR003390">
    <property type="entry name" value="DNA_integrity_scan_DisA_N"/>
</dbReference>
<dbReference type="EMBL" id="DVNK01000025">
    <property type="protein sequence ID" value="HIU46243.1"/>
    <property type="molecule type" value="Genomic_DNA"/>
</dbReference>
<evidence type="ECO:0000313" key="13">
    <source>
        <dbReference type="Proteomes" id="UP000824123"/>
    </source>
</evidence>
<dbReference type="NCBIfam" id="TIGR00159">
    <property type="entry name" value="diadenylate cyclase CdaA"/>
    <property type="match status" value="1"/>
</dbReference>
<gene>
    <name evidence="10" type="primary">dacA</name>
    <name evidence="12" type="ORF">IAC59_03170</name>
</gene>
<keyword evidence="4 10" id="KW-0812">Transmembrane</keyword>
<dbReference type="Gene3D" id="3.40.1700.10">
    <property type="entry name" value="DNA integrity scanning protein, DisA, N-terminal domain"/>
    <property type="match status" value="1"/>
</dbReference>
<accession>A0A9D1LQN0</accession>
<evidence type="ECO:0000256" key="6">
    <source>
        <dbReference type="ARBA" id="ARBA00022741"/>
    </source>
</evidence>
<evidence type="ECO:0000256" key="7">
    <source>
        <dbReference type="ARBA" id="ARBA00022840"/>
    </source>
</evidence>
<name>A0A9D1LQN0_9FIRM</name>
<sequence>MFWNVFYRPDWRDVVDILIVAFLIYQLLRFTRQTRGSSVFKGLIVVLIVTWLSATINLRALNWVLVQLINTGSVLLVVIFQPELRRALEQIGRGKILAANKARSGDIEIERIVNAFVDSLTRLARRRVGALIVIEGNTGLKDVIESGTLVDARISAGLIENIFEPNTPLHDGAVVVRGESLYAAACILPLTDDQSISRDLGTRHRAAIGVTETTDATALVVSEETGVISMARGGKLSRYLDAKSLSELLHQIYGEPQPGVLKQLLKRRAGK</sequence>
<dbReference type="Pfam" id="PF19293">
    <property type="entry name" value="CdaA_N"/>
    <property type="match status" value="1"/>
</dbReference>
<dbReference type="SUPFAM" id="SSF143597">
    <property type="entry name" value="YojJ-like"/>
    <property type="match status" value="1"/>
</dbReference>
<evidence type="ECO:0000256" key="2">
    <source>
        <dbReference type="ARBA" id="ARBA00022475"/>
    </source>
</evidence>
<reference evidence="12" key="2">
    <citation type="journal article" date="2021" name="PeerJ">
        <title>Extensive microbial diversity within the chicken gut microbiome revealed by metagenomics and culture.</title>
        <authorList>
            <person name="Gilroy R."/>
            <person name="Ravi A."/>
            <person name="Getino M."/>
            <person name="Pursley I."/>
            <person name="Horton D.L."/>
            <person name="Alikhan N.F."/>
            <person name="Baker D."/>
            <person name="Gharbi K."/>
            <person name="Hall N."/>
            <person name="Watson M."/>
            <person name="Adriaenssens E.M."/>
            <person name="Foster-Nyarko E."/>
            <person name="Jarju S."/>
            <person name="Secka A."/>
            <person name="Antonio M."/>
            <person name="Oren A."/>
            <person name="Chaudhuri R.R."/>
            <person name="La Ragione R."/>
            <person name="Hildebrand F."/>
            <person name="Pallen M.J."/>
        </authorList>
    </citation>
    <scope>NUCLEOTIDE SEQUENCE</scope>
    <source>
        <strain evidence="12">ChiSxjej2B14-8506</strain>
    </source>
</reference>
<comment type="subunit">
    <text evidence="10">Probably a homodimer.</text>
</comment>
<reference evidence="12" key="1">
    <citation type="submission" date="2020-10" db="EMBL/GenBank/DDBJ databases">
        <authorList>
            <person name="Gilroy R."/>
        </authorList>
    </citation>
    <scope>NUCLEOTIDE SEQUENCE</scope>
    <source>
        <strain evidence="12">ChiSxjej2B14-8506</strain>
    </source>
</reference>
<keyword evidence="5 10" id="KW-0548">Nucleotidyltransferase</keyword>
<dbReference type="GO" id="GO:0006171">
    <property type="term" value="P:cAMP biosynthetic process"/>
    <property type="evidence" value="ECO:0007669"/>
    <property type="project" value="InterPro"/>
</dbReference>
<evidence type="ECO:0000256" key="8">
    <source>
        <dbReference type="ARBA" id="ARBA00022989"/>
    </source>
</evidence>
<dbReference type="PANTHER" id="PTHR34185:SF1">
    <property type="entry name" value="DIADENYLATE CYCLASE"/>
    <property type="match status" value="1"/>
</dbReference>
<dbReference type="PROSITE" id="PS51794">
    <property type="entry name" value="DAC"/>
    <property type="match status" value="1"/>
</dbReference>
<dbReference type="EC" id="2.7.7.85" evidence="10"/>
<feature type="transmembrane region" description="Helical" evidence="10">
    <location>
        <begin position="38"/>
        <end position="54"/>
    </location>
</feature>
<evidence type="ECO:0000256" key="4">
    <source>
        <dbReference type="ARBA" id="ARBA00022692"/>
    </source>
</evidence>
<comment type="caution">
    <text evidence="10">Lacks conserved residue(s) required for the propagation of feature annotation.</text>
</comment>
<evidence type="ECO:0000259" key="11">
    <source>
        <dbReference type="PROSITE" id="PS51794"/>
    </source>
</evidence>
<keyword evidence="3 10" id="KW-0808">Transferase</keyword>
<dbReference type="InterPro" id="IPR050338">
    <property type="entry name" value="DisA"/>
</dbReference>
<keyword evidence="6 10" id="KW-0547">Nucleotide-binding</keyword>
<evidence type="ECO:0000256" key="3">
    <source>
        <dbReference type="ARBA" id="ARBA00022679"/>
    </source>
</evidence>
<dbReference type="Proteomes" id="UP000824123">
    <property type="component" value="Unassembled WGS sequence"/>
</dbReference>
<dbReference type="AlphaFoldDB" id="A0A9D1LQN0"/>
<evidence type="ECO:0000256" key="10">
    <source>
        <dbReference type="HAMAP-Rule" id="MF_01499"/>
    </source>
</evidence>
<dbReference type="GO" id="GO:0106408">
    <property type="term" value="F:diadenylate cyclase activity"/>
    <property type="evidence" value="ECO:0007669"/>
    <property type="project" value="UniProtKB-EC"/>
</dbReference>
<comment type="catalytic activity">
    <reaction evidence="1 10">
        <text>2 ATP = 3',3'-c-di-AMP + 2 diphosphate</text>
        <dbReference type="Rhea" id="RHEA:35655"/>
        <dbReference type="ChEBI" id="CHEBI:30616"/>
        <dbReference type="ChEBI" id="CHEBI:33019"/>
        <dbReference type="ChEBI" id="CHEBI:71500"/>
        <dbReference type="EC" id="2.7.7.85"/>
    </reaction>
</comment>
<dbReference type="Pfam" id="PF02457">
    <property type="entry name" value="DAC"/>
    <property type="match status" value="1"/>
</dbReference>
<dbReference type="GO" id="GO:0004016">
    <property type="term" value="F:adenylate cyclase activity"/>
    <property type="evidence" value="ECO:0007669"/>
    <property type="project" value="UniProtKB-UniRule"/>
</dbReference>
<feature type="transmembrane region" description="Helical" evidence="10">
    <location>
        <begin position="14"/>
        <end position="31"/>
    </location>
</feature>
<comment type="caution">
    <text evidence="12">The sequence shown here is derived from an EMBL/GenBank/DDBJ whole genome shotgun (WGS) entry which is preliminary data.</text>
</comment>
<evidence type="ECO:0000313" key="12">
    <source>
        <dbReference type="EMBL" id="HIU46243.1"/>
    </source>
</evidence>
<evidence type="ECO:0000256" key="1">
    <source>
        <dbReference type="ARBA" id="ARBA00000877"/>
    </source>
</evidence>
<proteinExistence type="inferred from homology"/>
<feature type="transmembrane region" description="Helical" evidence="10">
    <location>
        <begin position="60"/>
        <end position="80"/>
    </location>
</feature>
<dbReference type="FunFam" id="3.40.1700.10:FF:000002">
    <property type="entry name" value="Diadenylate cyclase"/>
    <property type="match status" value="1"/>
</dbReference>